<feature type="region of interest" description="Disordered" evidence="1">
    <location>
        <begin position="83"/>
        <end position="112"/>
    </location>
</feature>
<evidence type="ECO:0000313" key="3">
    <source>
        <dbReference type="Proteomes" id="UP000516437"/>
    </source>
</evidence>
<proteinExistence type="predicted"/>
<sequence length="174" mass="20060">MSDVEPIEILKILLDNLELDEIMKPVANDFDVHKRLLHHIMLDESCHLLLNHMKTALRRSGKNDDDEWVKKQWQLLLKNSRRKKLRKEAEEEDLKEVEAAAEDRLESDMPATASARTPAVDRSISSGFHATRLAFLEASVSDLRDQLFSIHIDLWIGLGRLDFFSSLVLLSLLY</sequence>
<dbReference type="AlphaFoldDB" id="A0A6A1V9F6"/>
<reference evidence="2 3" key="1">
    <citation type="journal article" date="2019" name="Plant Biotechnol. J.">
        <title>The red bayberry genome and genetic basis of sex determination.</title>
        <authorList>
            <person name="Jia H.M."/>
            <person name="Jia H.J."/>
            <person name="Cai Q.L."/>
            <person name="Wang Y."/>
            <person name="Zhao H.B."/>
            <person name="Yang W.F."/>
            <person name="Wang G.Y."/>
            <person name="Li Y.H."/>
            <person name="Zhan D.L."/>
            <person name="Shen Y.T."/>
            <person name="Niu Q.F."/>
            <person name="Chang L."/>
            <person name="Qiu J."/>
            <person name="Zhao L."/>
            <person name="Xie H.B."/>
            <person name="Fu W.Y."/>
            <person name="Jin J."/>
            <person name="Li X.W."/>
            <person name="Jiao Y."/>
            <person name="Zhou C.C."/>
            <person name="Tu T."/>
            <person name="Chai C.Y."/>
            <person name="Gao J.L."/>
            <person name="Fan L.J."/>
            <person name="van de Weg E."/>
            <person name="Wang J.Y."/>
            <person name="Gao Z.S."/>
        </authorList>
    </citation>
    <scope>NUCLEOTIDE SEQUENCE [LARGE SCALE GENOMIC DNA]</scope>
    <source>
        <tissue evidence="2">Leaves</tissue>
    </source>
</reference>
<gene>
    <name evidence="2" type="ORF">CJ030_MR6G023775</name>
</gene>
<organism evidence="2 3">
    <name type="scientific">Morella rubra</name>
    <name type="common">Chinese bayberry</name>
    <dbReference type="NCBI Taxonomy" id="262757"/>
    <lineage>
        <taxon>Eukaryota</taxon>
        <taxon>Viridiplantae</taxon>
        <taxon>Streptophyta</taxon>
        <taxon>Embryophyta</taxon>
        <taxon>Tracheophyta</taxon>
        <taxon>Spermatophyta</taxon>
        <taxon>Magnoliopsida</taxon>
        <taxon>eudicotyledons</taxon>
        <taxon>Gunneridae</taxon>
        <taxon>Pentapetalae</taxon>
        <taxon>rosids</taxon>
        <taxon>fabids</taxon>
        <taxon>Fagales</taxon>
        <taxon>Myricaceae</taxon>
        <taxon>Morella</taxon>
    </lineage>
</organism>
<feature type="compositionally biased region" description="Basic and acidic residues" evidence="1">
    <location>
        <begin position="96"/>
        <end position="107"/>
    </location>
</feature>
<dbReference type="Proteomes" id="UP000516437">
    <property type="component" value="Chromosome 6"/>
</dbReference>
<comment type="caution">
    <text evidence="2">The sequence shown here is derived from an EMBL/GenBank/DDBJ whole genome shotgun (WGS) entry which is preliminary data.</text>
</comment>
<name>A0A6A1V9F6_9ROSI</name>
<accession>A0A6A1V9F6</accession>
<evidence type="ECO:0000313" key="2">
    <source>
        <dbReference type="EMBL" id="KAB1209444.1"/>
    </source>
</evidence>
<protein>
    <submittedName>
        <fullName evidence="2">Uncharacterized protein</fullName>
    </submittedName>
</protein>
<evidence type="ECO:0000256" key="1">
    <source>
        <dbReference type="SAM" id="MobiDB-lite"/>
    </source>
</evidence>
<dbReference type="OrthoDB" id="848707at2759"/>
<dbReference type="EMBL" id="RXIC02000024">
    <property type="protein sequence ID" value="KAB1209444.1"/>
    <property type="molecule type" value="Genomic_DNA"/>
</dbReference>
<keyword evidence="3" id="KW-1185">Reference proteome</keyword>